<proteinExistence type="inferred from homology"/>
<dbReference type="PANTHER" id="PTHR22777">
    <property type="entry name" value="HEMOLYSIN-RELATED"/>
    <property type="match status" value="1"/>
</dbReference>
<dbReference type="InterPro" id="IPR000644">
    <property type="entry name" value="CBS_dom"/>
</dbReference>
<dbReference type="GO" id="GO:0005886">
    <property type="term" value="C:plasma membrane"/>
    <property type="evidence" value="ECO:0007669"/>
    <property type="project" value="UniProtKB-SubCell"/>
</dbReference>
<gene>
    <name evidence="12" type="ORF">HMPREF9465_00151</name>
</gene>
<evidence type="ECO:0000256" key="1">
    <source>
        <dbReference type="ARBA" id="ARBA00004651"/>
    </source>
</evidence>
<dbReference type="PATRIC" id="fig|742823.3.peg.151"/>
<dbReference type="InterPro" id="IPR044751">
    <property type="entry name" value="Ion_transp-like_CBS"/>
</dbReference>
<dbReference type="Pfam" id="PF00571">
    <property type="entry name" value="CBS"/>
    <property type="match status" value="1"/>
</dbReference>
<evidence type="ECO:0000256" key="2">
    <source>
        <dbReference type="ARBA" id="ARBA00006337"/>
    </source>
</evidence>
<feature type="transmembrane region" description="Helical" evidence="10">
    <location>
        <begin position="154"/>
        <end position="172"/>
    </location>
</feature>
<evidence type="ECO:0000313" key="13">
    <source>
        <dbReference type="Proteomes" id="UP000005835"/>
    </source>
</evidence>
<dbReference type="PROSITE" id="PS51371">
    <property type="entry name" value="CBS"/>
    <property type="match status" value="2"/>
</dbReference>
<comment type="subcellular location">
    <subcellularLocation>
        <location evidence="1">Cell membrane</location>
        <topology evidence="1">Multi-pass membrane protein</topology>
    </subcellularLocation>
</comment>
<dbReference type="InterPro" id="IPR036318">
    <property type="entry name" value="FAD-bd_PCMH-like_sf"/>
</dbReference>
<evidence type="ECO:0000256" key="3">
    <source>
        <dbReference type="ARBA" id="ARBA00022475"/>
    </source>
</evidence>
<dbReference type="SUPFAM" id="SSF103473">
    <property type="entry name" value="MFS general substrate transporter"/>
    <property type="match status" value="1"/>
</dbReference>
<feature type="transmembrane region" description="Helical" evidence="10">
    <location>
        <begin position="184"/>
        <end position="207"/>
    </location>
</feature>
<keyword evidence="6 10" id="KW-1133">Transmembrane helix</keyword>
<dbReference type="Proteomes" id="UP000005835">
    <property type="component" value="Unassembled WGS sequence"/>
</dbReference>
<name>K1JPI1_9BURK</name>
<feature type="domain" description="CBS" evidence="11">
    <location>
        <begin position="300"/>
        <end position="359"/>
    </location>
</feature>
<evidence type="ECO:0000256" key="6">
    <source>
        <dbReference type="ARBA" id="ARBA00022989"/>
    </source>
</evidence>
<evidence type="ECO:0000256" key="5">
    <source>
        <dbReference type="ARBA" id="ARBA00022737"/>
    </source>
</evidence>
<dbReference type="STRING" id="742823.HMPREF9465_00151"/>
<keyword evidence="7 9" id="KW-0129">CBS domain</keyword>
<dbReference type="AlphaFoldDB" id="K1JPI1"/>
<evidence type="ECO:0000256" key="9">
    <source>
        <dbReference type="PROSITE-ProRule" id="PRU00703"/>
    </source>
</evidence>
<dbReference type="OrthoDB" id="9805314at2"/>
<comment type="caution">
    <text evidence="12">The sequence shown here is derived from an EMBL/GenBank/DDBJ whole genome shotgun (WGS) entry which is preliminary data.</text>
</comment>
<evidence type="ECO:0000313" key="12">
    <source>
        <dbReference type="EMBL" id="EKB32136.1"/>
    </source>
</evidence>
<dbReference type="PANTHER" id="PTHR22777:SF15">
    <property type="entry name" value="UPF0053 INNER MEMBRANE PROTEIN YOAE"/>
    <property type="match status" value="1"/>
</dbReference>
<evidence type="ECO:0000256" key="4">
    <source>
        <dbReference type="ARBA" id="ARBA00022692"/>
    </source>
</evidence>
<dbReference type="InterPro" id="IPR005496">
    <property type="entry name" value="Integral_membrane_TerC"/>
</dbReference>
<dbReference type="CDD" id="cd04590">
    <property type="entry name" value="CBS_pair_CorC_HlyC_assoc"/>
    <property type="match status" value="1"/>
</dbReference>
<evidence type="ECO:0000256" key="8">
    <source>
        <dbReference type="ARBA" id="ARBA00023136"/>
    </source>
</evidence>
<dbReference type="SUPFAM" id="SSF54631">
    <property type="entry name" value="CBS-domain pair"/>
    <property type="match status" value="1"/>
</dbReference>
<dbReference type="InterPro" id="IPR016169">
    <property type="entry name" value="FAD-bd_PCMH_sub2"/>
</dbReference>
<dbReference type="eggNOG" id="COG1253">
    <property type="taxonomic scope" value="Bacteria"/>
</dbReference>
<feature type="transmembrane region" description="Helical" evidence="10">
    <location>
        <begin position="83"/>
        <end position="102"/>
    </location>
</feature>
<sequence>MEFLLDPTIWVGLLTLVVLEIVLGIDNLVFIAIIAKKLPASQQDKALYVGLGLALAMRLGLLSIMSWLVALTDPVFSVWGHPFSFRDLILLGGGLFLLFKATTELHERLEALPHSEKHGSGRAGFWVVIAQILLLDAVFSLDSIITAVGMVDNLYVMMSAVVIAMIVMIAASRPLTDFVNRHPTVVVLCLSFLLMIGCSLIAEGLGFHIPKGYLYAAIAFSILIEFFNQLAARNASRNLDRVPFRERTTDAIVRLMSRQPRRDDEEATEDRVVHESFGREERQMVEGVLTLADRNIKTIMTPRSEIAWLNSRRSFEENMKRVQDMPHSSFPVCDGTLENVIGVVKAKDLIGMEPSPEALVRCASERQPLTVPETINVIRLMQDIKSSQASLVLVTDEFGVIQGLTTSHDILEAIAGDFPDEGDRLSIEAVEGGWSAEGSVELFLVEQTCGVDGLMSVDGEYVTLAGLLLDRMGRLPAKGDRLEEAGLVFEVTDVSRHRIERVRITRSPVPAEA</sequence>
<feature type="transmembrane region" description="Helical" evidence="10">
    <location>
        <begin position="47"/>
        <end position="71"/>
    </location>
</feature>
<feature type="transmembrane region" description="Helical" evidence="10">
    <location>
        <begin position="123"/>
        <end position="148"/>
    </location>
</feature>
<dbReference type="GO" id="GO:0050660">
    <property type="term" value="F:flavin adenine dinucleotide binding"/>
    <property type="evidence" value="ECO:0007669"/>
    <property type="project" value="InterPro"/>
</dbReference>
<organism evidence="12 13">
    <name type="scientific">Sutterella wadsworthensis 2_1_59BFAA</name>
    <dbReference type="NCBI Taxonomy" id="742823"/>
    <lineage>
        <taxon>Bacteria</taxon>
        <taxon>Pseudomonadati</taxon>
        <taxon>Pseudomonadota</taxon>
        <taxon>Betaproteobacteria</taxon>
        <taxon>Burkholderiales</taxon>
        <taxon>Sutterellaceae</taxon>
        <taxon>Sutterella</taxon>
    </lineage>
</organism>
<dbReference type="Pfam" id="PF03471">
    <property type="entry name" value="CorC_HlyC"/>
    <property type="match status" value="1"/>
</dbReference>
<dbReference type="EMBL" id="ADMG01000007">
    <property type="protein sequence ID" value="EKB32136.1"/>
    <property type="molecule type" value="Genomic_DNA"/>
</dbReference>
<feature type="transmembrane region" description="Helical" evidence="10">
    <location>
        <begin position="12"/>
        <end position="35"/>
    </location>
</feature>
<keyword evidence="13" id="KW-1185">Reference proteome</keyword>
<dbReference type="Gene3D" id="3.10.580.10">
    <property type="entry name" value="CBS-domain"/>
    <property type="match status" value="1"/>
</dbReference>
<dbReference type="HOGENOM" id="CLU_015237_0_0_4"/>
<feature type="transmembrane region" description="Helical" evidence="10">
    <location>
        <begin position="213"/>
        <end position="231"/>
    </location>
</feature>
<evidence type="ECO:0000259" key="11">
    <source>
        <dbReference type="PROSITE" id="PS51371"/>
    </source>
</evidence>
<dbReference type="RefSeq" id="WP_005433175.1">
    <property type="nucleotide sequence ID" value="NZ_JH815513.1"/>
</dbReference>
<keyword evidence="4 10" id="KW-0812">Transmembrane</keyword>
<accession>K1JPI1</accession>
<feature type="domain" description="CBS" evidence="11">
    <location>
        <begin position="363"/>
        <end position="421"/>
    </location>
</feature>
<keyword evidence="8 10" id="KW-0472">Membrane</keyword>
<dbReference type="SUPFAM" id="SSF56176">
    <property type="entry name" value="FAD-binding/transporter-associated domain-like"/>
    <property type="match status" value="1"/>
</dbReference>
<reference evidence="12 13" key="1">
    <citation type="submission" date="2012-05" db="EMBL/GenBank/DDBJ databases">
        <title>The Genome Sequence of Sutterella wadsworthensis 2_1_59BFAA.</title>
        <authorList>
            <consortium name="The Broad Institute Genome Sequencing Platform"/>
            <person name="Earl A."/>
            <person name="Ward D."/>
            <person name="Feldgarden M."/>
            <person name="Gevers D."/>
            <person name="Daigneault M."/>
            <person name="Strauss J."/>
            <person name="Allen-Vercoe E."/>
            <person name="Walker B."/>
            <person name="Young S.K."/>
            <person name="Zeng Q."/>
            <person name="Gargeya S."/>
            <person name="Fitzgerald M."/>
            <person name="Haas B."/>
            <person name="Abouelleil A."/>
            <person name="Alvarado L."/>
            <person name="Arachchi H.M."/>
            <person name="Berlin A.M."/>
            <person name="Chapman S.B."/>
            <person name="Goldberg J."/>
            <person name="Griggs A."/>
            <person name="Gujja S."/>
            <person name="Hansen M."/>
            <person name="Howarth C."/>
            <person name="Imamovic A."/>
            <person name="Larimer J."/>
            <person name="McCowen C."/>
            <person name="Montmayeur A."/>
            <person name="Murphy C."/>
            <person name="Neiman D."/>
            <person name="Pearson M."/>
            <person name="Priest M."/>
            <person name="Roberts A."/>
            <person name="Saif S."/>
            <person name="Shea T."/>
            <person name="Sisk P."/>
            <person name="Sykes S."/>
            <person name="Wortman J."/>
            <person name="Nusbaum C."/>
            <person name="Birren B."/>
        </authorList>
    </citation>
    <scope>NUCLEOTIDE SEQUENCE [LARGE SCALE GENOMIC DNA]</scope>
    <source>
        <strain evidence="12 13">2_1_59BFAA</strain>
    </source>
</reference>
<dbReference type="SMART" id="SM01091">
    <property type="entry name" value="CorC_HlyC"/>
    <property type="match status" value="1"/>
</dbReference>
<comment type="similarity">
    <text evidence="2">Belongs to the UPF0053 family.</text>
</comment>
<dbReference type="InterPro" id="IPR046342">
    <property type="entry name" value="CBS_dom_sf"/>
</dbReference>
<keyword evidence="3" id="KW-1003">Cell membrane</keyword>
<dbReference type="Gene3D" id="3.30.465.10">
    <property type="match status" value="1"/>
</dbReference>
<dbReference type="Pfam" id="PF03741">
    <property type="entry name" value="TerC"/>
    <property type="match status" value="1"/>
</dbReference>
<keyword evidence="5" id="KW-0677">Repeat</keyword>
<evidence type="ECO:0000256" key="7">
    <source>
        <dbReference type="ARBA" id="ARBA00023122"/>
    </source>
</evidence>
<protein>
    <recommendedName>
        <fullName evidence="11">CBS domain-containing protein</fullName>
    </recommendedName>
</protein>
<evidence type="ECO:0000256" key="10">
    <source>
        <dbReference type="SAM" id="Phobius"/>
    </source>
</evidence>
<dbReference type="InterPro" id="IPR036259">
    <property type="entry name" value="MFS_trans_sf"/>
</dbReference>
<dbReference type="InterPro" id="IPR005170">
    <property type="entry name" value="Transptr-assoc_dom"/>
</dbReference>